<name>A0A3M7R3I7_BRAPC</name>
<organism evidence="1 2">
    <name type="scientific">Brachionus plicatilis</name>
    <name type="common">Marine rotifer</name>
    <name type="synonym">Brachionus muelleri</name>
    <dbReference type="NCBI Taxonomy" id="10195"/>
    <lineage>
        <taxon>Eukaryota</taxon>
        <taxon>Metazoa</taxon>
        <taxon>Spiralia</taxon>
        <taxon>Gnathifera</taxon>
        <taxon>Rotifera</taxon>
        <taxon>Eurotatoria</taxon>
        <taxon>Monogononta</taxon>
        <taxon>Pseudotrocha</taxon>
        <taxon>Ploima</taxon>
        <taxon>Brachionidae</taxon>
        <taxon>Brachionus</taxon>
    </lineage>
</organism>
<evidence type="ECO:0000313" key="1">
    <source>
        <dbReference type="EMBL" id="RNA17944.1"/>
    </source>
</evidence>
<reference evidence="1 2" key="1">
    <citation type="journal article" date="2018" name="Sci. Rep.">
        <title>Genomic signatures of local adaptation to the degree of environmental predictability in rotifers.</title>
        <authorList>
            <person name="Franch-Gras L."/>
            <person name="Hahn C."/>
            <person name="Garcia-Roger E.M."/>
            <person name="Carmona M.J."/>
            <person name="Serra M."/>
            <person name="Gomez A."/>
        </authorList>
    </citation>
    <scope>NUCLEOTIDE SEQUENCE [LARGE SCALE GENOMIC DNA]</scope>
    <source>
        <strain evidence="1">HYR1</strain>
    </source>
</reference>
<gene>
    <name evidence="1" type="ORF">BpHYR1_028075</name>
</gene>
<proteinExistence type="predicted"/>
<sequence length="163" mass="19010">MDNALRNFFSSLKNIFEKSKKMPNRMVEKVVAQNSLFLLGHWKKKKSGLGLILRLDFNNLVLIFLSLKPDLANLKKIQDLDFFLGPLNNSDVRSNFTISNVTKSSFLTFFILLHNLTENNVIKCKKRNFHSSAVHYLLKKSDRNIAKIQITLRNCHKRLYTIR</sequence>
<accession>A0A3M7R3I7</accession>
<evidence type="ECO:0000313" key="2">
    <source>
        <dbReference type="Proteomes" id="UP000276133"/>
    </source>
</evidence>
<protein>
    <submittedName>
        <fullName evidence="1">Uncharacterized protein</fullName>
    </submittedName>
</protein>
<dbReference type="Proteomes" id="UP000276133">
    <property type="component" value="Unassembled WGS sequence"/>
</dbReference>
<comment type="caution">
    <text evidence="1">The sequence shown here is derived from an EMBL/GenBank/DDBJ whole genome shotgun (WGS) entry which is preliminary data.</text>
</comment>
<dbReference type="EMBL" id="REGN01004339">
    <property type="protein sequence ID" value="RNA17944.1"/>
    <property type="molecule type" value="Genomic_DNA"/>
</dbReference>
<dbReference type="AlphaFoldDB" id="A0A3M7R3I7"/>
<keyword evidence="2" id="KW-1185">Reference proteome</keyword>